<dbReference type="AlphaFoldDB" id="A0A221T3L5"/>
<reference evidence="1 2" key="1">
    <citation type="submission" date="2017-05" db="EMBL/GenBank/DDBJ databases">
        <title>The complete genome sequence of Deinococcus ficus isolated from the rhizosphere of the Ficus religiosa L. in Taiwan.</title>
        <authorList>
            <person name="Wu K.-M."/>
            <person name="Liao T.-L."/>
            <person name="Liu Y.-M."/>
            <person name="Young C.-C."/>
            <person name="Tsai S.-F."/>
        </authorList>
    </citation>
    <scope>NUCLEOTIDE SEQUENCE [LARGE SCALE GENOMIC DNA]</scope>
    <source>
        <strain evidence="1 2">CC-FR2-10</strain>
        <plasmid evidence="2">pdfi4</plasmid>
    </source>
</reference>
<dbReference type="EMBL" id="CP021085">
    <property type="protein sequence ID" value="ASN83485.1"/>
    <property type="molecule type" value="Genomic_DNA"/>
</dbReference>
<organism evidence="1 2">
    <name type="scientific">Deinococcus ficus</name>
    <dbReference type="NCBI Taxonomy" id="317577"/>
    <lineage>
        <taxon>Bacteria</taxon>
        <taxon>Thermotogati</taxon>
        <taxon>Deinococcota</taxon>
        <taxon>Deinococci</taxon>
        <taxon>Deinococcales</taxon>
        <taxon>Deinococcaceae</taxon>
        <taxon>Deinococcus</taxon>
    </lineage>
</organism>
<keyword evidence="1" id="KW-0614">Plasmid</keyword>
<protein>
    <submittedName>
        <fullName evidence="1">Uncharacterized protein</fullName>
    </submittedName>
</protein>
<dbReference type="Proteomes" id="UP000259030">
    <property type="component" value="Plasmid pDFI4"/>
</dbReference>
<keyword evidence="2" id="KW-1185">Reference proteome</keyword>
<geneLocation type="plasmid" evidence="2">
    <name>pdfi4</name>
</geneLocation>
<name>A0A221T3L5_9DEIO</name>
<dbReference type="KEGG" id="dfc:DFI_20000"/>
<sequence length="141" mass="15144">MAPFIKKPSGAQLVGQPVQMTLGIAHQRGHNYSRQVVDDLPRCDGIGAHLGDVAGQPVQLIKQQRSASTQAHALAHGVSIRQGRQQTRRRGLCGPLQWARGGQRRYARQCGRGRDRLPFLGVQARHGGAGNEGGEGGELTV</sequence>
<gene>
    <name evidence="1" type="ORF">DFI_20000</name>
</gene>
<proteinExistence type="predicted"/>
<accession>A0A221T3L5</accession>
<evidence type="ECO:0000313" key="1">
    <source>
        <dbReference type="EMBL" id="ASN83485.1"/>
    </source>
</evidence>
<evidence type="ECO:0000313" key="2">
    <source>
        <dbReference type="Proteomes" id="UP000259030"/>
    </source>
</evidence>